<organism evidence="2 3">
    <name type="scientific">Paenimyroides ceti</name>
    <dbReference type="NCBI Taxonomy" id="395087"/>
    <lineage>
        <taxon>Bacteria</taxon>
        <taxon>Pseudomonadati</taxon>
        <taxon>Bacteroidota</taxon>
        <taxon>Flavobacteriia</taxon>
        <taxon>Flavobacteriales</taxon>
        <taxon>Flavobacteriaceae</taxon>
        <taxon>Paenimyroides</taxon>
    </lineage>
</organism>
<protein>
    <submittedName>
        <fullName evidence="2">Toll/interleukin-1 receptor domain-containing protein</fullName>
    </submittedName>
</protein>
<feature type="domain" description="TIR" evidence="1">
    <location>
        <begin position="129"/>
        <end position="255"/>
    </location>
</feature>
<evidence type="ECO:0000259" key="1">
    <source>
        <dbReference type="PROSITE" id="PS50104"/>
    </source>
</evidence>
<dbReference type="InterPro" id="IPR035897">
    <property type="entry name" value="Toll_tir_struct_dom_sf"/>
</dbReference>
<dbReference type="InterPro" id="IPR000157">
    <property type="entry name" value="TIR_dom"/>
</dbReference>
<dbReference type="PROSITE" id="PS50104">
    <property type="entry name" value="TIR"/>
    <property type="match status" value="1"/>
</dbReference>
<dbReference type="SUPFAM" id="SSF52200">
    <property type="entry name" value="Toll/Interleukin receptor TIR domain"/>
    <property type="match status" value="1"/>
</dbReference>
<dbReference type="Pfam" id="PF13676">
    <property type="entry name" value="TIR_2"/>
    <property type="match status" value="1"/>
</dbReference>
<sequence length="387" mass="45488">MKYKYQLILIGENEEFFKALEIELKKGFDDLKIISDALKIIREQDVDNEYSGGQAAFVIYAGHKNNITGRQLEILEKQKLDANIILPVYNKSFTEEIPDFLSNQNGVTYNDNLIKIKNIVLEGFELLRKNRKLFISYKRSESSNIAIQLYEFLERNNFDVFIDTHSINKGEEFQEELWHRMTDCDLILMLNTKEFLKSDWCKQELDKAHLKRIGIVHLLWPDCDFEDFSHLGYSKKLNDKDFDKPLFSDLTKGRLKESALSEILNLVESSRARNLASRQDWLITDFTQAANDNNIEVNLQYSRYITQKLDNGKLKVFIPTVGIPQSINCHNSQKLIKQIEDKEIESITLIFDELSIRNYWLEHLDWLNEYLEIKTLKKSQFNTVFSK</sequence>
<keyword evidence="2" id="KW-0675">Receptor</keyword>
<gene>
    <name evidence="2" type="ORF">QW060_03975</name>
</gene>
<evidence type="ECO:0000313" key="2">
    <source>
        <dbReference type="EMBL" id="MDN3706281.1"/>
    </source>
</evidence>
<name>A0ABT8CR82_9FLAO</name>
<dbReference type="RefSeq" id="WP_290362362.1">
    <property type="nucleotide sequence ID" value="NZ_JAUFQU010000001.1"/>
</dbReference>
<proteinExistence type="predicted"/>
<evidence type="ECO:0000313" key="3">
    <source>
        <dbReference type="Proteomes" id="UP001242368"/>
    </source>
</evidence>
<dbReference type="Gene3D" id="3.40.50.10140">
    <property type="entry name" value="Toll/interleukin-1 receptor homology (TIR) domain"/>
    <property type="match status" value="1"/>
</dbReference>
<comment type="caution">
    <text evidence="2">The sequence shown here is derived from an EMBL/GenBank/DDBJ whole genome shotgun (WGS) entry which is preliminary data.</text>
</comment>
<keyword evidence="3" id="KW-1185">Reference proteome</keyword>
<dbReference type="Proteomes" id="UP001242368">
    <property type="component" value="Unassembled WGS sequence"/>
</dbReference>
<reference evidence="3" key="1">
    <citation type="journal article" date="2019" name="Int. J. Syst. Evol. Microbiol.">
        <title>The Global Catalogue of Microorganisms (GCM) 10K type strain sequencing project: providing services to taxonomists for standard genome sequencing and annotation.</title>
        <authorList>
            <consortium name="The Broad Institute Genomics Platform"/>
            <consortium name="The Broad Institute Genome Sequencing Center for Infectious Disease"/>
            <person name="Wu L."/>
            <person name="Ma J."/>
        </authorList>
    </citation>
    <scope>NUCLEOTIDE SEQUENCE [LARGE SCALE GENOMIC DNA]</scope>
    <source>
        <strain evidence="3">CECT 7184</strain>
    </source>
</reference>
<accession>A0ABT8CR82</accession>
<dbReference type="EMBL" id="JAUFQU010000001">
    <property type="protein sequence ID" value="MDN3706281.1"/>
    <property type="molecule type" value="Genomic_DNA"/>
</dbReference>